<keyword evidence="2" id="KW-1185">Reference proteome</keyword>
<name>A0A8X6PPR9_NEPPI</name>
<evidence type="ECO:0000313" key="2">
    <source>
        <dbReference type="Proteomes" id="UP000887013"/>
    </source>
</evidence>
<reference evidence="1" key="1">
    <citation type="submission" date="2020-08" db="EMBL/GenBank/DDBJ databases">
        <title>Multicomponent nature underlies the extraordinary mechanical properties of spider dragline silk.</title>
        <authorList>
            <person name="Kono N."/>
            <person name="Nakamura H."/>
            <person name="Mori M."/>
            <person name="Yoshida Y."/>
            <person name="Ohtoshi R."/>
            <person name="Malay A.D."/>
            <person name="Moran D.A.P."/>
            <person name="Tomita M."/>
            <person name="Numata K."/>
            <person name="Arakawa K."/>
        </authorList>
    </citation>
    <scope>NUCLEOTIDE SEQUENCE</scope>
</reference>
<dbReference type="AlphaFoldDB" id="A0A8X6PPR9"/>
<proteinExistence type="predicted"/>
<protein>
    <submittedName>
        <fullName evidence="1">Uncharacterized protein</fullName>
    </submittedName>
</protein>
<evidence type="ECO:0000313" key="1">
    <source>
        <dbReference type="EMBL" id="GFT75474.1"/>
    </source>
</evidence>
<accession>A0A8X6PPR9</accession>
<gene>
    <name evidence="1" type="ORF">NPIL_21181</name>
</gene>
<dbReference type="EMBL" id="BMAW01117476">
    <property type="protein sequence ID" value="GFT75474.1"/>
    <property type="molecule type" value="Genomic_DNA"/>
</dbReference>
<organism evidence="1 2">
    <name type="scientific">Nephila pilipes</name>
    <name type="common">Giant wood spider</name>
    <name type="synonym">Nephila maculata</name>
    <dbReference type="NCBI Taxonomy" id="299642"/>
    <lineage>
        <taxon>Eukaryota</taxon>
        <taxon>Metazoa</taxon>
        <taxon>Ecdysozoa</taxon>
        <taxon>Arthropoda</taxon>
        <taxon>Chelicerata</taxon>
        <taxon>Arachnida</taxon>
        <taxon>Araneae</taxon>
        <taxon>Araneomorphae</taxon>
        <taxon>Entelegynae</taxon>
        <taxon>Araneoidea</taxon>
        <taxon>Nephilidae</taxon>
        <taxon>Nephila</taxon>
    </lineage>
</organism>
<comment type="caution">
    <text evidence="1">The sequence shown here is derived from an EMBL/GenBank/DDBJ whole genome shotgun (WGS) entry which is preliminary data.</text>
</comment>
<dbReference type="Proteomes" id="UP000887013">
    <property type="component" value="Unassembled WGS sequence"/>
</dbReference>
<sequence>MSEISFGRHFPKWPTFCTIGPTYLPTYDFASAFTIFMRIRHHVRAHESIAERVECGLHGTFRINNHCCSKPGKYDNGIPSQRASFFHSSV</sequence>